<proteinExistence type="predicted"/>
<feature type="chain" id="PRO_5045870507" description="Apple domain-containing protein" evidence="1">
    <location>
        <begin position="20"/>
        <end position="127"/>
    </location>
</feature>
<keyword evidence="1" id="KW-0732">Signal</keyword>
<protein>
    <recommendedName>
        <fullName evidence="2">Apple domain-containing protein</fullName>
    </recommendedName>
</protein>
<feature type="signal peptide" evidence="1">
    <location>
        <begin position="1"/>
        <end position="19"/>
    </location>
</feature>
<dbReference type="Proteomes" id="UP001159427">
    <property type="component" value="Unassembled WGS sequence"/>
</dbReference>
<evidence type="ECO:0000259" key="2">
    <source>
        <dbReference type="PROSITE" id="PS50948"/>
    </source>
</evidence>
<evidence type="ECO:0000313" key="3">
    <source>
        <dbReference type="EMBL" id="CAH3028832.1"/>
    </source>
</evidence>
<dbReference type="InterPro" id="IPR003609">
    <property type="entry name" value="Pan_app"/>
</dbReference>
<dbReference type="Pfam" id="PF00024">
    <property type="entry name" value="PAN_1"/>
    <property type="match status" value="1"/>
</dbReference>
<name>A0ABN8MGP5_9CNID</name>
<accession>A0ABN8MGP5</accession>
<feature type="domain" description="Apple" evidence="2">
    <location>
        <begin position="23"/>
        <end position="104"/>
    </location>
</feature>
<evidence type="ECO:0000256" key="1">
    <source>
        <dbReference type="SAM" id="SignalP"/>
    </source>
</evidence>
<organism evidence="3 4">
    <name type="scientific">Porites evermanni</name>
    <dbReference type="NCBI Taxonomy" id="104178"/>
    <lineage>
        <taxon>Eukaryota</taxon>
        <taxon>Metazoa</taxon>
        <taxon>Cnidaria</taxon>
        <taxon>Anthozoa</taxon>
        <taxon>Hexacorallia</taxon>
        <taxon>Scleractinia</taxon>
        <taxon>Fungiina</taxon>
        <taxon>Poritidae</taxon>
        <taxon>Porites</taxon>
    </lineage>
</organism>
<reference evidence="3 4" key="1">
    <citation type="submission" date="2022-05" db="EMBL/GenBank/DDBJ databases">
        <authorList>
            <consortium name="Genoscope - CEA"/>
            <person name="William W."/>
        </authorList>
    </citation>
    <scope>NUCLEOTIDE SEQUENCE [LARGE SCALE GENOMIC DNA]</scope>
</reference>
<dbReference type="EMBL" id="CALNXI010000537">
    <property type="protein sequence ID" value="CAH3028832.1"/>
    <property type="molecule type" value="Genomic_DNA"/>
</dbReference>
<comment type="caution">
    <text evidence="3">The sequence shown here is derived from an EMBL/GenBank/DDBJ whole genome shotgun (WGS) entry which is preliminary data.</text>
</comment>
<gene>
    <name evidence="3" type="ORF">PEVE_00034978</name>
</gene>
<evidence type="ECO:0000313" key="4">
    <source>
        <dbReference type="Proteomes" id="UP001159427"/>
    </source>
</evidence>
<keyword evidence="4" id="KW-1185">Reference proteome</keyword>
<sequence>MQLLYIIFVEALLTKLGKCNSECHDPSKVSFYHRVDDRQGIGSVIRAVPVFSVLHCADKCLRRKLCKHFKYFKTDSGMICELLKDVERLRNATNLLFAFIQQEFLSPDGCDDLKSPENLLKIPEANC</sequence>
<dbReference type="PROSITE" id="PS50948">
    <property type="entry name" value="PAN"/>
    <property type="match status" value="1"/>
</dbReference>